<dbReference type="RefSeq" id="WP_096779808.1">
    <property type="nucleotide sequence ID" value="NZ_CP012621.1"/>
</dbReference>
<feature type="transmembrane region" description="Helical" evidence="7">
    <location>
        <begin position="126"/>
        <end position="143"/>
    </location>
</feature>
<dbReference type="Proteomes" id="UP000217763">
    <property type="component" value="Chromosome"/>
</dbReference>
<protein>
    <recommendedName>
        <fullName evidence="8">Na+/H+ antiporter MnhB subunit-related protein domain-containing protein</fullName>
    </recommendedName>
</protein>
<dbReference type="KEGG" id="zdf:AN401_14905"/>
<keyword evidence="4 7" id="KW-0812">Transmembrane</keyword>
<evidence type="ECO:0000259" key="8">
    <source>
        <dbReference type="Pfam" id="PF04039"/>
    </source>
</evidence>
<comment type="similarity">
    <text evidence="2">Belongs to the CPA3 antiporters (TC 2.A.63) subunit B family.</text>
</comment>
<keyword evidence="10" id="KW-1185">Reference proteome</keyword>
<feature type="domain" description="Na+/H+ antiporter MnhB subunit-related protein" evidence="8">
    <location>
        <begin position="97"/>
        <end position="209"/>
    </location>
</feature>
<evidence type="ECO:0000256" key="5">
    <source>
        <dbReference type="ARBA" id="ARBA00022989"/>
    </source>
</evidence>
<evidence type="ECO:0000256" key="3">
    <source>
        <dbReference type="ARBA" id="ARBA00022475"/>
    </source>
</evidence>
<proteinExistence type="inferred from homology"/>
<keyword evidence="3" id="KW-1003">Cell membrane</keyword>
<evidence type="ECO:0000313" key="10">
    <source>
        <dbReference type="Proteomes" id="UP000217763"/>
    </source>
</evidence>
<evidence type="ECO:0000256" key="7">
    <source>
        <dbReference type="SAM" id="Phobius"/>
    </source>
</evidence>
<evidence type="ECO:0000313" key="9">
    <source>
        <dbReference type="EMBL" id="ATG74989.1"/>
    </source>
</evidence>
<evidence type="ECO:0000256" key="6">
    <source>
        <dbReference type="ARBA" id="ARBA00023136"/>
    </source>
</evidence>
<dbReference type="InterPro" id="IPR007182">
    <property type="entry name" value="MnhB"/>
</dbReference>
<dbReference type="AlphaFoldDB" id="A0A291HS95"/>
<dbReference type="EMBL" id="CP012621">
    <property type="protein sequence ID" value="ATG74989.1"/>
    <property type="molecule type" value="Genomic_DNA"/>
</dbReference>
<keyword evidence="5 7" id="KW-1133">Transmembrane helix</keyword>
<comment type="subcellular location">
    <subcellularLocation>
        <location evidence="1">Cell membrane</location>
        <topology evidence="1">Multi-pass membrane protein</topology>
    </subcellularLocation>
</comment>
<organism evidence="9 10">
    <name type="scientific">Zobellella denitrificans</name>
    <dbReference type="NCBI Taxonomy" id="347534"/>
    <lineage>
        <taxon>Bacteria</taxon>
        <taxon>Pseudomonadati</taxon>
        <taxon>Pseudomonadota</taxon>
        <taxon>Gammaproteobacteria</taxon>
        <taxon>Aeromonadales</taxon>
        <taxon>Aeromonadaceae</taxon>
        <taxon>Zobellella</taxon>
    </lineage>
</organism>
<reference evidence="10" key="1">
    <citation type="submission" date="2015-09" db="EMBL/GenBank/DDBJ databases">
        <authorList>
            <person name="Shao Z."/>
            <person name="Wang L."/>
        </authorList>
    </citation>
    <scope>NUCLEOTIDE SEQUENCE [LARGE SCALE GENOMIC DNA]</scope>
    <source>
        <strain evidence="10">F13-1</strain>
    </source>
</reference>
<name>A0A291HS95_9GAMM</name>
<feature type="transmembrane region" description="Helical" evidence="7">
    <location>
        <begin position="63"/>
        <end position="83"/>
    </location>
</feature>
<evidence type="ECO:0000256" key="1">
    <source>
        <dbReference type="ARBA" id="ARBA00004651"/>
    </source>
</evidence>
<dbReference type="GO" id="GO:0005886">
    <property type="term" value="C:plasma membrane"/>
    <property type="evidence" value="ECO:0007669"/>
    <property type="project" value="UniProtKB-SubCell"/>
</dbReference>
<feature type="transmembrane region" description="Helical" evidence="7">
    <location>
        <begin position="103"/>
        <end position="120"/>
    </location>
</feature>
<keyword evidence="6 7" id="KW-0472">Membrane</keyword>
<dbReference type="PANTHER" id="PTHR33932">
    <property type="entry name" value="NA(+)/H(+) ANTIPORTER SUBUNIT B"/>
    <property type="match status" value="1"/>
</dbReference>
<dbReference type="Pfam" id="PF04039">
    <property type="entry name" value="MnhB"/>
    <property type="match status" value="1"/>
</dbReference>
<feature type="transmembrane region" description="Helical" evidence="7">
    <location>
        <begin position="188"/>
        <end position="214"/>
    </location>
</feature>
<gene>
    <name evidence="9" type="ORF">AN401_14905</name>
</gene>
<sequence>MKVALVLLSSLALTGALGYTAWQVLAREAEVDLRLRVAERLPDSGVDHAITAVLLNFRSYDTLLEIGVLMVAGLAGLSMRAVAPMEARELRTRDPLLQALMRWFVPLLLVLAAYLLWAGSDRPGGAFQAGSVLGATGVLLRLGGVPLPFLRPGPMLRLGLVIGFAVFLLVAVMGAVRGDAFLAYPPAWAGGLILLIEAMLTLSIAMVLVGLFAVAPAQLSAADREDAP</sequence>
<accession>A0A291HS95</accession>
<evidence type="ECO:0000256" key="4">
    <source>
        <dbReference type="ARBA" id="ARBA00022692"/>
    </source>
</evidence>
<feature type="transmembrane region" description="Helical" evidence="7">
    <location>
        <begin position="155"/>
        <end position="176"/>
    </location>
</feature>
<dbReference type="InterPro" id="IPR050622">
    <property type="entry name" value="CPA3_antiporter_subunitB"/>
</dbReference>
<evidence type="ECO:0000256" key="2">
    <source>
        <dbReference type="ARBA" id="ARBA00009425"/>
    </source>
</evidence>
<dbReference type="PANTHER" id="PTHR33932:SF4">
    <property type="entry name" value="NA(+)_H(+) ANTIPORTER SUBUNIT B"/>
    <property type="match status" value="1"/>
</dbReference>